<dbReference type="OrthoDB" id="2985014at2759"/>
<feature type="transmembrane region" description="Helical" evidence="7">
    <location>
        <begin position="209"/>
        <end position="229"/>
    </location>
</feature>
<dbReference type="EMBL" id="QEAO01000010">
    <property type="protein sequence ID" value="TPX35065.1"/>
    <property type="molecule type" value="Genomic_DNA"/>
</dbReference>
<evidence type="ECO:0000256" key="7">
    <source>
        <dbReference type="SAM" id="Phobius"/>
    </source>
</evidence>
<evidence type="ECO:0000313" key="9">
    <source>
        <dbReference type="EMBL" id="TPX35065.1"/>
    </source>
</evidence>
<dbReference type="GO" id="GO:0022857">
    <property type="term" value="F:transmembrane transporter activity"/>
    <property type="evidence" value="ECO:0007669"/>
    <property type="project" value="InterPro"/>
</dbReference>
<dbReference type="GeneID" id="42003604"/>
<dbReference type="InterPro" id="IPR036259">
    <property type="entry name" value="MFS_trans_sf"/>
</dbReference>
<dbReference type="SUPFAM" id="SSF103473">
    <property type="entry name" value="MFS general substrate transporter"/>
    <property type="match status" value="1"/>
</dbReference>
<evidence type="ECO:0000256" key="3">
    <source>
        <dbReference type="ARBA" id="ARBA00022692"/>
    </source>
</evidence>
<reference evidence="9 10" key="1">
    <citation type="journal article" date="2019" name="Sci. Rep.">
        <title>Comparative genomics of chytrid fungi reveal insights into the obligate biotrophic and pathogenic lifestyle of Synchytrium endobioticum.</title>
        <authorList>
            <person name="van de Vossenberg B.T.L.H."/>
            <person name="Warris S."/>
            <person name="Nguyen H.D.T."/>
            <person name="van Gent-Pelzer M.P.E."/>
            <person name="Joly D.L."/>
            <person name="van de Geest H.C."/>
            <person name="Bonants P.J.M."/>
            <person name="Smith D.S."/>
            <person name="Levesque C.A."/>
            <person name="van der Lee T.A.J."/>
        </authorList>
    </citation>
    <scope>NUCLEOTIDE SEQUENCE [LARGE SCALE GENOMIC DNA]</scope>
    <source>
        <strain evidence="9 10">JEL517</strain>
    </source>
</reference>
<keyword evidence="4 7" id="KW-1133">Transmembrane helix</keyword>
<dbReference type="Gene3D" id="1.20.1250.20">
    <property type="entry name" value="MFS general substrate transporter like domains"/>
    <property type="match status" value="2"/>
</dbReference>
<feature type="transmembrane region" description="Helical" evidence="7">
    <location>
        <begin position="153"/>
        <end position="172"/>
    </location>
</feature>
<evidence type="ECO:0000256" key="2">
    <source>
        <dbReference type="ARBA" id="ARBA00022448"/>
    </source>
</evidence>
<protein>
    <recommendedName>
        <fullName evidence="8">Major facilitator superfamily (MFS) profile domain-containing protein</fullName>
    </recommendedName>
</protein>
<evidence type="ECO:0000256" key="6">
    <source>
        <dbReference type="SAM" id="MobiDB-lite"/>
    </source>
</evidence>
<dbReference type="AlphaFoldDB" id="A0A507CBX7"/>
<proteinExistence type="predicted"/>
<comment type="caution">
    <text evidence="9">The sequence shown here is derived from an EMBL/GenBank/DDBJ whole genome shotgun (WGS) entry which is preliminary data.</text>
</comment>
<dbReference type="FunFam" id="1.20.1250.20:FF:000018">
    <property type="entry name" value="MFS transporter permease"/>
    <property type="match status" value="1"/>
</dbReference>
<feature type="transmembrane region" description="Helical" evidence="7">
    <location>
        <begin position="241"/>
        <end position="263"/>
    </location>
</feature>
<keyword evidence="3 7" id="KW-0812">Transmembrane</keyword>
<dbReference type="GO" id="GO:0016020">
    <property type="term" value="C:membrane"/>
    <property type="evidence" value="ECO:0007669"/>
    <property type="project" value="UniProtKB-SubCell"/>
</dbReference>
<feature type="transmembrane region" description="Helical" evidence="7">
    <location>
        <begin position="375"/>
        <end position="395"/>
    </location>
</feature>
<feature type="transmembrane region" description="Helical" evidence="7">
    <location>
        <begin position="312"/>
        <end position="332"/>
    </location>
</feature>
<evidence type="ECO:0000313" key="10">
    <source>
        <dbReference type="Proteomes" id="UP000319731"/>
    </source>
</evidence>
<feature type="domain" description="Major facilitator superfamily (MFS) profile" evidence="8">
    <location>
        <begin position="73"/>
        <end position="493"/>
    </location>
</feature>
<keyword evidence="2" id="KW-0813">Transport</keyword>
<dbReference type="FunFam" id="1.20.1250.20:FF:000013">
    <property type="entry name" value="MFS general substrate transporter"/>
    <property type="match status" value="1"/>
</dbReference>
<keyword evidence="10" id="KW-1185">Reference proteome</keyword>
<dbReference type="RefSeq" id="XP_031025650.1">
    <property type="nucleotide sequence ID" value="XM_031168307.1"/>
</dbReference>
<keyword evidence="5 7" id="KW-0472">Membrane</keyword>
<name>A0A507CBX7_9FUNG</name>
<gene>
    <name evidence="9" type="ORF">SmJEL517_g02379</name>
</gene>
<dbReference type="PROSITE" id="PS50850">
    <property type="entry name" value="MFS"/>
    <property type="match status" value="1"/>
</dbReference>
<dbReference type="InterPro" id="IPR011701">
    <property type="entry name" value="MFS"/>
</dbReference>
<dbReference type="Pfam" id="PF07690">
    <property type="entry name" value="MFS_1"/>
    <property type="match status" value="1"/>
</dbReference>
<feature type="region of interest" description="Disordered" evidence="6">
    <location>
        <begin position="1"/>
        <end position="22"/>
    </location>
</feature>
<feature type="transmembrane region" description="Helical" evidence="7">
    <location>
        <begin position="401"/>
        <end position="423"/>
    </location>
</feature>
<feature type="transmembrane region" description="Helical" evidence="7">
    <location>
        <begin position="338"/>
        <end position="363"/>
    </location>
</feature>
<feature type="transmembrane region" description="Helical" evidence="7">
    <location>
        <begin position="119"/>
        <end position="141"/>
    </location>
</feature>
<feature type="transmembrane region" description="Helical" evidence="7">
    <location>
        <begin position="435"/>
        <end position="455"/>
    </location>
</feature>
<comment type="subcellular location">
    <subcellularLocation>
        <location evidence="1">Membrane</location>
        <topology evidence="1">Multi-pass membrane protein</topology>
    </subcellularLocation>
</comment>
<evidence type="ECO:0000259" key="8">
    <source>
        <dbReference type="PROSITE" id="PS50850"/>
    </source>
</evidence>
<sequence length="522" mass="57979">MDGPRGSVDLGDSNLGESNATLAPNTTDITAKLQEVRIEEDLEHLGDIKQQYADLNVTDAEVKTILKKLDWTILPFCTILYLWSFLDRTNIGNARLVNFDTATGRGDFERDTNMSGSDFSWATSCFFFSYIICEVPSNLMLKRVSPSKWMSRIMITWGFFATMMAATTSFASVIAVRVLLGAAEAGLFPGLLFYCSFWYRRRELASRMALFYSGATLAGAFGSVIAYLITLMDGVGGLSAWRWIFILEGLPTIVVGVATWFLLPDFPHTAKFLTKREKAVLVARLKLDDIHSHDRSFNASEFWHTVKDVKTWLYCIMYITIVIPLYTLNYFLPTIVKYLGFASVSAQLMSAPPFAFACGVVILTCFGSDHVGLRYLFMIVPALVGCLGFLLLANVRNAGVLYFATFIAAAGSYILVPIAISWLSNNIIGQTRGATAIGMMIGVGNIGGIVAGFVYQTSDAPYFFKGHMANVGFLLISATFATIIFFFLRAENQFRNKQGYPIDDGKGEVIKHEDDKRFRNQL</sequence>
<dbReference type="Proteomes" id="UP000319731">
    <property type="component" value="Unassembled WGS sequence"/>
</dbReference>
<dbReference type="STRING" id="1806994.A0A507CBX7"/>
<dbReference type="PANTHER" id="PTHR43791">
    <property type="entry name" value="PERMEASE-RELATED"/>
    <property type="match status" value="1"/>
</dbReference>
<dbReference type="InterPro" id="IPR020846">
    <property type="entry name" value="MFS_dom"/>
</dbReference>
<evidence type="ECO:0000256" key="1">
    <source>
        <dbReference type="ARBA" id="ARBA00004141"/>
    </source>
</evidence>
<feature type="transmembrane region" description="Helical" evidence="7">
    <location>
        <begin position="467"/>
        <end position="488"/>
    </location>
</feature>
<dbReference type="PANTHER" id="PTHR43791:SF19">
    <property type="entry name" value="TRANSPORTER, PUTATIVE (AFU_ORTHOLOGUE AFUA_1G01812)-RELATED"/>
    <property type="match status" value="1"/>
</dbReference>
<evidence type="ECO:0000256" key="4">
    <source>
        <dbReference type="ARBA" id="ARBA00022989"/>
    </source>
</evidence>
<accession>A0A507CBX7</accession>
<evidence type="ECO:0000256" key="5">
    <source>
        <dbReference type="ARBA" id="ARBA00023136"/>
    </source>
</evidence>
<feature type="transmembrane region" description="Helical" evidence="7">
    <location>
        <begin position="178"/>
        <end position="197"/>
    </location>
</feature>
<organism evidence="9 10">
    <name type="scientific">Synchytrium microbalum</name>
    <dbReference type="NCBI Taxonomy" id="1806994"/>
    <lineage>
        <taxon>Eukaryota</taxon>
        <taxon>Fungi</taxon>
        <taxon>Fungi incertae sedis</taxon>
        <taxon>Chytridiomycota</taxon>
        <taxon>Chytridiomycota incertae sedis</taxon>
        <taxon>Chytridiomycetes</taxon>
        <taxon>Synchytriales</taxon>
        <taxon>Synchytriaceae</taxon>
        <taxon>Synchytrium</taxon>
    </lineage>
</organism>